<sequence>MDYSLVCSLLMRTTTTMHRNHDALRIDVAASISVGMPVIHFNDGGSPVQTNKFGETAAAGQPQRSEHRMPVPQALLMWICSSSGEAWPSLELILGRTLSPRDPIGSGAS</sequence>
<evidence type="ECO:0000313" key="3">
    <source>
        <dbReference type="Proteomes" id="UP000692816"/>
    </source>
</evidence>
<name>A0ABS3ME05_9BRAD</name>
<evidence type="ECO:0000313" key="2">
    <source>
        <dbReference type="EMBL" id="MBO1429686.1"/>
    </source>
</evidence>
<proteinExistence type="predicted"/>
<reference evidence="2" key="1">
    <citation type="journal article" date="2021" name="Int. J. Syst. Evol. Microbiol.">
        <title>Bradyrhizobium septentrionale sp. nov. (sv. septentrionale) and Bradyrhizobium quebecense sp. nov. (sv. septentrionale) associated with legumes native to Canada possess rearranged symbiosis genes and numerous insertion sequences.</title>
        <authorList>
            <person name="Bromfield E.S.P."/>
            <person name="Cloutier S."/>
        </authorList>
    </citation>
    <scope>NUCLEOTIDE SEQUENCE</scope>
    <source>
        <strain evidence="2">12S5</strain>
    </source>
</reference>
<keyword evidence="3" id="KW-1185">Reference proteome</keyword>
<comment type="caution">
    <text evidence="2">The sequence shown here is derived from an EMBL/GenBank/DDBJ whole genome shotgun (WGS) entry which is preliminary data.</text>
</comment>
<accession>A0ABS3ME05</accession>
<dbReference type="Proteomes" id="UP000692816">
    <property type="component" value="Unassembled WGS sequence"/>
</dbReference>
<gene>
    <name evidence="2" type="ORF">J4P68_09600</name>
</gene>
<protein>
    <submittedName>
        <fullName evidence="2">Uncharacterized protein</fullName>
    </submittedName>
</protein>
<organism evidence="2 3">
    <name type="scientific">Bradyrhizobium quebecense</name>
    <dbReference type="NCBI Taxonomy" id="2748629"/>
    <lineage>
        <taxon>Bacteria</taxon>
        <taxon>Pseudomonadati</taxon>
        <taxon>Pseudomonadota</taxon>
        <taxon>Alphaproteobacteria</taxon>
        <taxon>Hyphomicrobiales</taxon>
        <taxon>Nitrobacteraceae</taxon>
        <taxon>Bradyrhizobium</taxon>
    </lineage>
</organism>
<evidence type="ECO:0000256" key="1">
    <source>
        <dbReference type="SAM" id="MobiDB-lite"/>
    </source>
</evidence>
<dbReference type="EMBL" id="JAGEPA010000001">
    <property type="protein sequence ID" value="MBO1429686.1"/>
    <property type="molecule type" value="Genomic_DNA"/>
</dbReference>
<dbReference type="RefSeq" id="WP_207832099.1">
    <property type="nucleotide sequence ID" value="NZ_CP088282.1"/>
</dbReference>
<feature type="region of interest" description="Disordered" evidence="1">
    <location>
        <begin position="45"/>
        <end position="68"/>
    </location>
</feature>